<reference evidence="7" key="1">
    <citation type="journal article" date="2021" name="Nat. Commun.">
        <title>Genetic determinants of endophytism in the Arabidopsis root mycobiome.</title>
        <authorList>
            <person name="Mesny F."/>
            <person name="Miyauchi S."/>
            <person name="Thiergart T."/>
            <person name="Pickel B."/>
            <person name="Atanasova L."/>
            <person name="Karlsson M."/>
            <person name="Huettel B."/>
            <person name="Barry K.W."/>
            <person name="Haridas S."/>
            <person name="Chen C."/>
            <person name="Bauer D."/>
            <person name="Andreopoulos W."/>
            <person name="Pangilinan J."/>
            <person name="LaButti K."/>
            <person name="Riley R."/>
            <person name="Lipzen A."/>
            <person name="Clum A."/>
            <person name="Drula E."/>
            <person name="Henrissat B."/>
            <person name="Kohler A."/>
            <person name="Grigoriev I.V."/>
            <person name="Martin F.M."/>
            <person name="Hacquard S."/>
        </authorList>
    </citation>
    <scope>NUCLEOTIDE SEQUENCE</scope>
    <source>
        <strain evidence="7">MPI-CAGE-AT-0147</strain>
    </source>
</reference>
<feature type="domain" description="Ketopantoate reductase N-terminal" evidence="5">
    <location>
        <begin position="5"/>
        <end position="159"/>
    </location>
</feature>
<dbReference type="OrthoDB" id="3609at2759"/>
<evidence type="ECO:0000256" key="1">
    <source>
        <dbReference type="ARBA" id="ARBA00007870"/>
    </source>
</evidence>
<dbReference type="InterPro" id="IPR013328">
    <property type="entry name" value="6PGD_dom2"/>
</dbReference>
<dbReference type="GO" id="GO:0015940">
    <property type="term" value="P:pantothenate biosynthetic process"/>
    <property type="evidence" value="ECO:0007669"/>
    <property type="project" value="InterPro"/>
</dbReference>
<dbReference type="Gene3D" id="1.10.1040.10">
    <property type="entry name" value="N-(1-d-carboxylethyl)-l-norvaline Dehydrogenase, domain 2"/>
    <property type="match status" value="1"/>
</dbReference>
<proteinExistence type="inferred from homology"/>
<comment type="function">
    <text evidence="4">Catalyzes the NADPH-dependent reduction of ketopantoate into pantoic acid.</text>
</comment>
<dbReference type="GO" id="GO:0008677">
    <property type="term" value="F:2-dehydropantoate 2-reductase activity"/>
    <property type="evidence" value="ECO:0007669"/>
    <property type="project" value="UniProtKB-EC"/>
</dbReference>
<keyword evidence="3 4" id="KW-0560">Oxidoreductase</keyword>
<dbReference type="Pfam" id="PF08546">
    <property type="entry name" value="ApbA_C"/>
    <property type="match status" value="1"/>
</dbReference>
<evidence type="ECO:0000259" key="6">
    <source>
        <dbReference type="Pfam" id="PF08546"/>
    </source>
</evidence>
<dbReference type="Gene3D" id="3.40.50.720">
    <property type="entry name" value="NAD(P)-binding Rossmann-like Domain"/>
    <property type="match status" value="1"/>
</dbReference>
<name>A0A9P9D0L7_9HYPO</name>
<keyword evidence="8" id="KW-1185">Reference proteome</keyword>
<organism evidence="7 8">
    <name type="scientific">Dactylonectria macrodidyma</name>
    <dbReference type="NCBI Taxonomy" id="307937"/>
    <lineage>
        <taxon>Eukaryota</taxon>
        <taxon>Fungi</taxon>
        <taxon>Dikarya</taxon>
        <taxon>Ascomycota</taxon>
        <taxon>Pezizomycotina</taxon>
        <taxon>Sordariomycetes</taxon>
        <taxon>Hypocreomycetidae</taxon>
        <taxon>Hypocreales</taxon>
        <taxon>Nectriaceae</taxon>
        <taxon>Dactylonectria</taxon>
    </lineage>
</organism>
<protein>
    <recommendedName>
        <fullName evidence="4">2-dehydropantoate 2-reductase</fullName>
        <ecNumber evidence="4">1.1.1.169</ecNumber>
    </recommendedName>
    <alternativeName>
        <fullName evidence="4">Ketopantoate reductase</fullName>
    </alternativeName>
</protein>
<evidence type="ECO:0000256" key="4">
    <source>
        <dbReference type="RuleBase" id="RU362068"/>
    </source>
</evidence>
<evidence type="ECO:0000256" key="3">
    <source>
        <dbReference type="ARBA" id="ARBA00023002"/>
    </source>
</evidence>
<dbReference type="InterPro" id="IPR008927">
    <property type="entry name" value="6-PGluconate_DH-like_C_sf"/>
</dbReference>
<feature type="domain" description="Ketopantoate reductase C-terminal" evidence="6">
    <location>
        <begin position="187"/>
        <end position="313"/>
    </location>
</feature>
<comment type="catalytic activity">
    <reaction evidence="4">
        <text>(R)-pantoate + NADP(+) = 2-dehydropantoate + NADPH + H(+)</text>
        <dbReference type="Rhea" id="RHEA:16233"/>
        <dbReference type="ChEBI" id="CHEBI:11561"/>
        <dbReference type="ChEBI" id="CHEBI:15378"/>
        <dbReference type="ChEBI" id="CHEBI:15980"/>
        <dbReference type="ChEBI" id="CHEBI:57783"/>
        <dbReference type="ChEBI" id="CHEBI:58349"/>
        <dbReference type="EC" id="1.1.1.169"/>
    </reaction>
</comment>
<dbReference type="InterPro" id="IPR013332">
    <property type="entry name" value="KPR_N"/>
</dbReference>
<accession>A0A9P9D0L7</accession>
<dbReference type="PANTHER" id="PTHR21708:SF30">
    <property type="entry name" value="2-DEHYDROPANTOATE 2-REDUCTASE-RELATED"/>
    <property type="match status" value="1"/>
</dbReference>
<evidence type="ECO:0000313" key="8">
    <source>
        <dbReference type="Proteomes" id="UP000738349"/>
    </source>
</evidence>
<comment type="caution">
    <text evidence="7">The sequence shown here is derived from an EMBL/GenBank/DDBJ whole genome shotgun (WGS) entry which is preliminary data.</text>
</comment>
<dbReference type="EMBL" id="JAGMUV010000046">
    <property type="protein sequence ID" value="KAH7110264.1"/>
    <property type="molecule type" value="Genomic_DNA"/>
</dbReference>
<dbReference type="SUPFAM" id="SSF51735">
    <property type="entry name" value="NAD(P)-binding Rossmann-fold domains"/>
    <property type="match status" value="1"/>
</dbReference>
<keyword evidence="2 4" id="KW-0521">NADP</keyword>
<comment type="similarity">
    <text evidence="1 4">Belongs to the ketopantoate reductase family.</text>
</comment>
<evidence type="ECO:0000259" key="5">
    <source>
        <dbReference type="Pfam" id="PF02558"/>
    </source>
</evidence>
<dbReference type="InterPro" id="IPR036291">
    <property type="entry name" value="NAD(P)-bd_dom_sf"/>
</dbReference>
<evidence type="ECO:0000256" key="2">
    <source>
        <dbReference type="ARBA" id="ARBA00022857"/>
    </source>
</evidence>
<dbReference type="InterPro" id="IPR051402">
    <property type="entry name" value="KPR-Related"/>
</dbReference>
<dbReference type="NCBIfam" id="TIGR00745">
    <property type="entry name" value="apbA_panE"/>
    <property type="match status" value="1"/>
</dbReference>
<evidence type="ECO:0000313" key="7">
    <source>
        <dbReference type="EMBL" id="KAH7110264.1"/>
    </source>
</evidence>
<dbReference type="PANTHER" id="PTHR21708">
    <property type="entry name" value="PROBABLE 2-DEHYDROPANTOATE 2-REDUCTASE"/>
    <property type="match status" value="1"/>
</dbReference>
<gene>
    <name evidence="7" type="ORF">EDB81DRAFT_927250</name>
</gene>
<dbReference type="InterPro" id="IPR003710">
    <property type="entry name" value="ApbA"/>
</dbReference>
<dbReference type="GO" id="GO:0005737">
    <property type="term" value="C:cytoplasm"/>
    <property type="evidence" value="ECO:0007669"/>
    <property type="project" value="TreeGrafter"/>
</dbReference>
<dbReference type="AlphaFoldDB" id="A0A9P9D0L7"/>
<dbReference type="EC" id="1.1.1.169" evidence="4"/>
<dbReference type="Pfam" id="PF02558">
    <property type="entry name" value="ApbA"/>
    <property type="match status" value="1"/>
</dbReference>
<sequence>MARALILGMGSIGTVYALILNNADVDLVCICRSNFEEAQTAGFKVRSSVFGDHTIRPKIARSVADAVAIDDKHFDFVLVCTKSFPGSQNSTVQALEPALQSSSTMIVLLQNGLGVESDYRTRYPNNPIISGVVYMPTTKISANEVVHTEVEKLFIGSYPASQKAAPGAHQLADLFSRGGATVQVEDDVQVERWKKIVANGCWNPVCALSACRDVAFLGVSPLALGFVRSIMEEICAVAAAVGYEKSINNETVDFQMARSAARSWPGVEPSMMSDMKAGARMEVEAIIGSIVRIAKEKSLEVPRLETLYLLLAGLSSSVESK</sequence>
<dbReference type="FunFam" id="1.10.1040.10:FF:000017">
    <property type="entry name" value="2-dehydropantoate 2-reductase"/>
    <property type="match status" value="1"/>
</dbReference>
<dbReference type="Proteomes" id="UP000738349">
    <property type="component" value="Unassembled WGS sequence"/>
</dbReference>
<dbReference type="SUPFAM" id="SSF48179">
    <property type="entry name" value="6-phosphogluconate dehydrogenase C-terminal domain-like"/>
    <property type="match status" value="1"/>
</dbReference>
<dbReference type="InterPro" id="IPR013752">
    <property type="entry name" value="KPA_reductase"/>
</dbReference>